<accession>A0ABU8RWQ4</accession>
<gene>
    <name evidence="2" type="ORF">WG901_12710</name>
</gene>
<dbReference type="SUPFAM" id="SSF54427">
    <property type="entry name" value="NTF2-like"/>
    <property type="match status" value="1"/>
</dbReference>
<proteinExistence type="predicted"/>
<dbReference type="Gene3D" id="3.10.450.50">
    <property type="match status" value="1"/>
</dbReference>
<reference evidence="2 3" key="1">
    <citation type="submission" date="2024-03" db="EMBL/GenBank/DDBJ databases">
        <authorList>
            <person name="Jo J.-H."/>
        </authorList>
    </citation>
    <scope>NUCLEOTIDE SEQUENCE [LARGE SCALE GENOMIC DNA]</scope>
    <source>
        <strain evidence="2 3">PS1R-30</strain>
    </source>
</reference>
<protein>
    <submittedName>
        <fullName evidence="2">Nuclear transport factor 2 family protein</fullName>
    </submittedName>
</protein>
<name>A0ABU8RWQ4_9SPHN</name>
<dbReference type="Proteomes" id="UP001361239">
    <property type="component" value="Unassembled WGS sequence"/>
</dbReference>
<keyword evidence="3" id="KW-1185">Reference proteome</keyword>
<feature type="domain" description="SnoaL-like" evidence="1">
    <location>
        <begin position="7"/>
        <end position="126"/>
    </location>
</feature>
<dbReference type="InterPro" id="IPR032710">
    <property type="entry name" value="NTF2-like_dom_sf"/>
</dbReference>
<evidence type="ECO:0000259" key="1">
    <source>
        <dbReference type="Pfam" id="PF13577"/>
    </source>
</evidence>
<evidence type="ECO:0000313" key="3">
    <source>
        <dbReference type="Proteomes" id="UP001361239"/>
    </source>
</evidence>
<sequence>MANTGPLEDRLLIRELYGLYGDASCRGDREAWNTCFTEAGEWNSHMFACAGAAARRAEWDRLWADWDAVAFWGEIGWIRVDGDAAVARSYAREIVQLKAGGLFKLFGSYDDELVREDGQWLFVRRTYAPMILEAPEAPLPD</sequence>
<dbReference type="InterPro" id="IPR037401">
    <property type="entry name" value="SnoaL-like"/>
</dbReference>
<dbReference type="EMBL" id="JBBHJZ010000002">
    <property type="protein sequence ID" value="MEJ5977503.1"/>
    <property type="molecule type" value="Genomic_DNA"/>
</dbReference>
<dbReference type="Pfam" id="PF13577">
    <property type="entry name" value="SnoaL_4"/>
    <property type="match status" value="1"/>
</dbReference>
<evidence type="ECO:0000313" key="2">
    <source>
        <dbReference type="EMBL" id="MEJ5977503.1"/>
    </source>
</evidence>
<dbReference type="RefSeq" id="WP_339587440.1">
    <property type="nucleotide sequence ID" value="NZ_JBBHJZ010000002.1"/>
</dbReference>
<organism evidence="2 3">
    <name type="scientific">Novosphingobium anseongense</name>
    <dbReference type="NCBI Taxonomy" id="3133436"/>
    <lineage>
        <taxon>Bacteria</taxon>
        <taxon>Pseudomonadati</taxon>
        <taxon>Pseudomonadota</taxon>
        <taxon>Alphaproteobacteria</taxon>
        <taxon>Sphingomonadales</taxon>
        <taxon>Sphingomonadaceae</taxon>
        <taxon>Novosphingobium</taxon>
    </lineage>
</organism>
<comment type="caution">
    <text evidence="2">The sequence shown here is derived from an EMBL/GenBank/DDBJ whole genome shotgun (WGS) entry which is preliminary data.</text>
</comment>